<evidence type="ECO:0000313" key="1">
    <source>
        <dbReference type="EMBL" id="PPA74020.1"/>
    </source>
</evidence>
<dbReference type="RefSeq" id="WP_104144907.1">
    <property type="nucleotide sequence ID" value="NZ_PREU01000011.1"/>
</dbReference>
<proteinExistence type="predicted"/>
<gene>
    <name evidence="1" type="ORF">C4E15_21900</name>
</gene>
<reference evidence="1 2" key="1">
    <citation type="submission" date="2018-02" db="EMBL/GenBank/DDBJ databases">
        <title>Draft Genome of Achromobacter spanius stain 6.</title>
        <authorList>
            <person name="Gunasekera T.S."/>
            <person name="Radwan O."/>
            <person name="Ruiz O.N."/>
        </authorList>
    </citation>
    <scope>NUCLEOTIDE SEQUENCE [LARGE SCALE GENOMIC DNA]</scope>
    <source>
        <strain evidence="1 2">6</strain>
    </source>
</reference>
<name>A0A2S5GLT0_9BURK</name>
<evidence type="ECO:0000313" key="2">
    <source>
        <dbReference type="Proteomes" id="UP000239990"/>
    </source>
</evidence>
<protein>
    <submittedName>
        <fullName evidence="1">Uncharacterized protein</fullName>
    </submittedName>
</protein>
<organism evidence="1 2">
    <name type="scientific">Achromobacter spanius</name>
    <dbReference type="NCBI Taxonomy" id="217203"/>
    <lineage>
        <taxon>Bacteria</taxon>
        <taxon>Pseudomonadati</taxon>
        <taxon>Pseudomonadota</taxon>
        <taxon>Betaproteobacteria</taxon>
        <taxon>Burkholderiales</taxon>
        <taxon>Alcaligenaceae</taxon>
        <taxon>Achromobacter</taxon>
    </lineage>
</organism>
<sequence>MLWLTLVITFILAVAVGAVLSRHPGIVLYDWLATRQVNRKAAALERRRLAQLPTHAHAHTHTHPAPAPSVG</sequence>
<dbReference type="AlphaFoldDB" id="A0A2S5GLT0"/>
<dbReference type="Proteomes" id="UP000239990">
    <property type="component" value="Unassembled WGS sequence"/>
</dbReference>
<comment type="caution">
    <text evidence="1">The sequence shown here is derived from an EMBL/GenBank/DDBJ whole genome shotgun (WGS) entry which is preliminary data.</text>
</comment>
<accession>A0A2S5GLT0</accession>
<dbReference type="EMBL" id="PREU01000011">
    <property type="protein sequence ID" value="PPA74020.1"/>
    <property type="molecule type" value="Genomic_DNA"/>
</dbReference>